<reference evidence="3" key="1">
    <citation type="submission" date="2025-08" db="UniProtKB">
        <authorList>
            <consortium name="RefSeq"/>
        </authorList>
    </citation>
    <scope>IDENTIFICATION</scope>
</reference>
<proteinExistence type="predicted"/>
<evidence type="ECO:0000256" key="1">
    <source>
        <dbReference type="SAM" id="Phobius"/>
    </source>
</evidence>
<dbReference type="Proteomes" id="UP000504632">
    <property type="component" value="Chromosome 8"/>
</dbReference>
<feature type="transmembrane region" description="Helical" evidence="1">
    <location>
        <begin position="150"/>
        <end position="174"/>
    </location>
</feature>
<dbReference type="InParanoid" id="A0A6J2W0Q3"/>
<dbReference type="GeneID" id="115818486"/>
<name>A0A6J2W0Q3_CHACN</name>
<dbReference type="OrthoDB" id="6157510at2759"/>
<keyword evidence="2" id="KW-1185">Reference proteome</keyword>
<sequence length="190" mass="21581">MKVELEIACHRCLSQIASNACFVVGLLAFLALPLTMAYVGVKSLDDCPVQPMIPLYLLVAGAVGSLKVSLLLYDAIHMRSLISKSVLIGNNDADEYPWRQNAHKYYIHIILSTFLFIWFILGNYWVFSVYPPNFIAPFHRPLDYCLKSLYVFAVFVLALSYSVMILLLCCGLWLHICSQTSRRNDYAEDD</sequence>
<dbReference type="RefSeq" id="XP_030637724.1">
    <property type="nucleotide sequence ID" value="XM_030781864.1"/>
</dbReference>
<dbReference type="AlphaFoldDB" id="A0A6J2W0Q3"/>
<dbReference type="InterPro" id="IPR040350">
    <property type="entry name" value="TMEM272"/>
</dbReference>
<dbReference type="PANTHER" id="PTHR33444">
    <property type="entry name" value="SI:DKEY-19B23.12-RELATED"/>
    <property type="match status" value="1"/>
</dbReference>
<accession>A0A6J2W0Q3</accession>
<keyword evidence="1" id="KW-1133">Transmembrane helix</keyword>
<feature type="transmembrane region" description="Helical" evidence="1">
    <location>
        <begin position="105"/>
        <end position="130"/>
    </location>
</feature>
<evidence type="ECO:0000313" key="2">
    <source>
        <dbReference type="Proteomes" id="UP000504632"/>
    </source>
</evidence>
<protein>
    <submittedName>
        <fullName evidence="3">Transmembrane protein 272-like</fullName>
    </submittedName>
</protein>
<dbReference type="PANTHER" id="PTHR33444:SF7">
    <property type="entry name" value="TRANSMEMBRANE PROTEIN 272"/>
    <property type="match status" value="1"/>
</dbReference>
<organism evidence="2 3">
    <name type="scientific">Chanos chanos</name>
    <name type="common">Milkfish</name>
    <name type="synonym">Mugil chanos</name>
    <dbReference type="NCBI Taxonomy" id="29144"/>
    <lineage>
        <taxon>Eukaryota</taxon>
        <taxon>Metazoa</taxon>
        <taxon>Chordata</taxon>
        <taxon>Craniata</taxon>
        <taxon>Vertebrata</taxon>
        <taxon>Euteleostomi</taxon>
        <taxon>Actinopterygii</taxon>
        <taxon>Neopterygii</taxon>
        <taxon>Teleostei</taxon>
        <taxon>Ostariophysi</taxon>
        <taxon>Gonorynchiformes</taxon>
        <taxon>Chanidae</taxon>
        <taxon>Chanos</taxon>
    </lineage>
</organism>
<keyword evidence="1" id="KW-0472">Membrane</keyword>
<feature type="transmembrane region" description="Helical" evidence="1">
    <location>
        <begin position="53"/>
        <end position="73"/>
    </location>
</feature>
<evidence type="ECO:0000313" key="3">
    <source>
        <dbReference type="RefSeq" id="XP_030637724.1"/>
    </source>
</evidence>
<feature type="transmembrane region" description="Helical" evidence="1">
    <location>
        <begin position="20"/>
        <end position="41"/>
    </location>
</feature>
<gene>
    <name evidence="3" type="primary">LOC115818486</name>
</gene>
<keyword evidence="1" id="KW-0812">Transmembrane</keyword>